<proteinExistence type="predicted"/>
<name>A0A873WK33_9CAUD</name>
<dbReference type="EMBL" id="MT701590">
    <property type="protein sequence ID" value="QPB09372.1"/>
    <property type="molecule type" value="Genomic_DNA"/>
</dbReference>
<evidence type="ECO:0000313" key="3">
    <source>
        <dbReference type="Proteomes" id="UP000662782"/>
    </source>
</evidence>
<accession>A0A873WK33</accession>
<keyword evidence="3" id="KW-1185">Reference proteome</keyword>
<sequence>MTISVKNGDIVSFSLVQANIINNDYTNVTVLGQGMFDVARGIDPELRNKHYNLYPYFKDKVNNVDDPNYADGYLILKLSNGELSAIGVPWINEDTFEVISGETRVYTFPTWKSKYESSLHELLANLGVEYSYTSTKK</sequence>
<reference evidence="2 3" key="1">
    <citation type="submission" date="2020-07" db="EMBL/GenBank/DDBJ databases">
        <title>Complete genome sequence of Klebsiella pneumoniae phage Miami.</title>
        <authorList>
            <person name="Mora D.A."/>
            <person name="Lessor L."/>
            <person name="Gill J."/>
            <person name="Liu M."/>
        </authorList>
    </citation>
    <scope>NUCLEOTIDE SEQUENCE [LARGE SCALE GENOMIC DNA]</scope>
</reference>
<dbReference type="Proteomes" id="UP000662782">
    <property type="component" value="Segment"/>
</dbReference>
<dbReference type="Pfam" id="PF20287">
    <property type="entry name" value="SH3DP"/>
    <property type="match status" value="1"/>
</dbReference>
<evidence type="ECO:0000259" key="1">
    <source>
        <dbReference type="Pfam" id="PF20287"/>
    </source>
</evidence>
<gene>
    <name evidence="2" type="ORF">CPT_Miami_277</name>
</gene>
<evidence type="ECO:0000313" key="2">
    <source>
        <dbReference type="EMBL" id="QPB09372.1"/>
    </source>
</evidence>
<organism evidence="2 3">
    <name type="scientific">Klebsiella phage Miami</name>
    <dbReference type="NCBI Taxonomy" id="2767581"/>
    <lineage>
        <taxon>Viruses</taxon>
        <taxon>Duplodnaviria</taxon>
        <taxon>Heunggongvirae</taxon>
        <taxon>Uroviricota</taxon>
        <taxon>Caudoviricetes</taxon>
        <taxon>Chimalliviridae</taxon>
        <taxon>Miamivirus</taxon>
        <taxon>Miamivirus miami</taxon>
    </lineage>
</organism>
<dbReference type="InterPro" id="IPR046907">
    <property type="entry name" value="SH3DP"/>
</dbReference>
<feature type="domain" description="SH3 fold" evidence="1">
    <location>
        <begin position="6"/>
        <end position="128"/>
    </location>
</feature>
<protein>
    <recommendedName>
        <fullName evidence="1">SH3 fold domain-containing protein</fullName>
    </recommendedName>
</protein>